<dbReference type="Gene3D" id="3.20.20.140">
    <property type="entry name" value="Metal-dependent hydrolases"/>
    <property type="match status" value="1"/>
</dbReference>
<dbReference type="AlphaFoldDB" id="A0A9D1UE46"/>
<keyword evidence="4" id="KW-0904">Protein phosphatase</keyword>
<keyword evidence="3" id="KW-0378">Hydrolase</keyword>
<dbReference type="SUPFAM" id="SSF51556">
    <property type="entry name" value="Metallo-dependent hydrolases"/>
    <property type="match status" value="1"/>
</dbReference>
<dbReference type="GO" id="GO:0004725">
    <property type="term" value="F:protein tyrosine phosphatase activity"/>
    <property type="evidence" value="ECO:0007669"/>
    <property type="project" value="UniProtKB-EC"/>
</dbReference>
<reference evidence="6" key="2">
    <citation type="submission" date="2021-04" db="EMBL/GenBank/DDBJ databases">
        <authorList>
            <person name="Gilroy R."/>
        </authorList>
    </citation>
    <scope>NUCLEOTIDE SEQUENCE</scope>
    <source>
        <strain evidence="6">ChiSxjej1B13-11762</strain>
    </source>
</reference>
<protein>
    <recommendedName>
        <fullName evidence="2">protein-tyrosine-phosphatase</fullName>
        <ecNumber evidence="2">3.1.3.48</ecNumber>
    </recommendedName>
</protein>
<dbReference type="InterPro" id="IPR016667">
    <property type="entry name" value="Caps_polysacc_synth_CpsB/CapC"/>
</dbReference>
<evidence type="ECO:0000256" key="4">
    <source>
        <dbReference type="ARBA" id="ARBA00022912"/>
    </source>
</evidence>
<evidence type="ECO:0000313" key="7">
    <source>
        <dbReference type="Proteomes" id="UP000824263"/>
    </source>
</evidence>
<proteinExistence type="inferred from homology"/>
<comment type="catalytic activity">
    <reaction evidence="5">
        <text>O-phospho-L-tyrosyl-[protein] + H2O = L-tyrosyl-[protein] + phosphate</text>
        <dbReference type="Rhea" id="RHEA:10684"/>
        <dbReference type="Rhea" id="RHEA-COMP:10136"/>
        <dbReference type="Rhea" id="RHEA-COMP:20101"/>
        <dbReference type="ChEBI" id="CHEBI:15377"/>
        <dbReference type="ChEBI" id="CHEBI:43474"/>
        <dbReference type="ChEBI" id="CHEBI:46858"/>
        <dbReference type="ChEBI" id="CHEBI:61978"/>
        <dbReference type="EC" id="3.1.3.48"/>
    </reaction>
</comment>
<comment type="similarity">
    <text evidence="1">Belongs to the metallo-dependent hydrolases superfamily. CpsB/CapC family.</text>
</comment>
<comment type="caution">
    <text evidence="6">The sequence shown here is derived from an EMBL/GenBank/DDBJ whole genome shotgun (WGS) entry which is preliminary data.</text>
</comment>
<dbReference type="Pfam" id="PF19567">
    <property type="entry name" value="CpsB_CapC"/>
    <property type="match status" value="1"/>
</dbReference>
<evidence type="ECO:0000256" key="2">
    <source>
        <dbReference type="ARBA" id="ARBA00013064"/>
    </source>
</evidence>
<dbReference type="InterPro" id="IPR032466">
    <property type="entry name" value="Metal_Hydrolase"/>
</dbReference>
<dbReference type="PANTHER" id="PTHR39181:SF1">
    <property type="entry name" value="TYROSINE-PROTEIN PHOSPHATASE YWQE"/>
    <property type="match status" value="1"/>
</dbReference>
<evidence type="ECO:0000313" key="6">
    <source>
        <dbReference type="EMBL" id="HIW84447.1"/>
    </source>
</evidence>
<sequence>MLEMTDIHCHILPKVDDGADSVEEARQMLRREYEDGVRTIIATPHYREGMFEPSMKRIAHYYEGMRKVAAKDTPGLRLYLGCEYHTNSRMTEDLRQRRRPTMVGSTYVLTEFSGAHNYEKIRNQVYELIAEGYKPIVAHIERYPCLQEDLERVRELIGLGARIQINAGAIMGGAGNKVKKFCRQVMEEDLLHFIASDAHGIKYRYPNLGECAKYVTKKMGASYAEKIFRENPEHILDDARRVRKQREGRKNLIERAIAARSNKKT</sequence>
<evidence type="ECO:0000256" key="5">
    <source>
        <dbReference type="ARBA" id="ARBA00051722"/>
    </source>
</evidence>
<organism evidence="6 7">
    <name type="scientific">Candidatus Dorea gallistercoris</name>
    <dbReference type="NCBI Taxonomy" id="2838542"/>
    <lineage>
        <taxon>Bacteria</taxon>
        <taxon>Bacillati</taxon>
        <taxon>Bacillota</taxon>
        <taxon>Clostridia</taxon>
        <taxon>Lachnospirales</taxon>
        <taxon>Lachnospiraceae</taxon>
        <taxon>Dorea</taxon>
    </lineage>
</organism>
<dbReference type="GO" id="GO:0030145">
    <property type="term" value="F:manganese ion binding"/>
    <property type="evidence" value="ECO:0007669"/>
    <property type="project" value="InterPro"/>
</dbReference>
<name>A0A9D1UE46_9FIRM</name>
<evidence type="ECO:0000256" key="1">
    <source>
        <dbReference type="ARBA" id="ARBA00005750"/>
    </source>
</evidence>
<dbReference type="Proteomes" id="UP000824263">
    <property type="component" value="Unassembled WGS sequence"/>
</dbReference>
<dbReference type="PANTHER" id="PTHR39181">
    <property type="entry name" value="TYROSINE-PROTEIN PHOSPHATASE YWQE"/>
    <property type="match status" value="1"/>
</dbReference>
<dbReference type="PIRSF" id="PIRSF016557">
    <property type="entry name" value="Caps_synth_CpsB"/>
    <property type="match status" value="1"/>
</dbReference>
<accession>A0A9D1UE46</accession>
<evidence type="ECO:0000256" key="3">
    <source>
        <dbReference type="ARBA" id="ARBA00022801"/>
    </source>
</evidence>
<dbReference type="EMBL" id="DXGF01000156">
    <property type="protein sequence ID" value="HIW84447.1"/>
    <property type="molecule type" value="Genomic_DNA"/>
</dbReference>
<reference evidence="6" key="1">
    <citation type="journal article" date="2021" name="PeerJ">
        <title>Extensive microbial diversity within the chicken gut microbiome revealed by metagenomics and culture.</title>
        <authorList>
            <person name="Gilroy R."/>
            <person name="Ravi A."/>
            <person name="Getino M."/>
            <person name="Pursley I."/>
            <person name="Horton D.L."/>
            <person name="Alikhan N.F."/>
            <person name="Baker D."/>
            <person name="Gharbi K."/>
            <person name="Hall N."/>
            <person name="Watson M."/>
            <person name="Adriaenssens E.M."/>
            <person name="Foster-Nyarko E."/>
            <person name="Jarju S."/>
            <person name="Secka A."/>
            <person name="Antonio M."/>
            <person name="Oren A."/>
            <person name="Chaudhuri R.R."/>
            <person name="La Ragione R."/>
            <person name="Hildebrand F."/>
            <person name="Pallen M.J."/>
        </authorList>
    </citation>
    <scope>NUCLEOTIDE SEQUENCE</scope>
    <source>
        <strain evidence="6">ChiSxjej1B13-11762</strain>
    </source>
</reference>
<gene>
    <name evidence="6" type="ORF">H9873_09005</name>
</gene>
<dbReference type="EC" id="3.1.3.48" evidence="2"/>